<organism evidence="2 3">
    <name type="scientific">Fasciola gigantica</name>
    <name type="common">Giant liver fluke</name>
    <dbReference type="NCBI Taxonomy" id="46835"/>
    <lineage>
        <taxon>Eukaryota</taxon>
        <taxon>Metazoa</taxon>
        <taxon>Spiralia</taxon>
        <taxon>Lophotrochozoa</taxon>
        <taxon>Platyhelminthes</taxon>
        <taxon>Trematoda</taxon>
        <taxon>Digenea</taxon>
        <taxon>Plagiorchiida</taxon>
        <taxon>Echinostomata</taxon>
        <taxon>Echinostomatoidea</taxon>
        <taxon>Fasciolidae</taxon>
        <taxon>Fasciola</taxon>
    </lineage>
</organism>
<evidence type="ECO:0000313" key="3">
    <source>
        <dbReference type="Proteomes" id="UP000316759"/>
    </source>
</evidence>
<gene>
    <name evidence="2" type="ORF">FGIG_02252</name>
</gene>
<evidence type="ECO:0000313" key="2">
    <source>
        <dbReference type="EMBL" id="TPP60113.1"/>
    </source>
</evidence>
<reference evidence="2 3" key="1">
    <citation type="submission" date="2019-04" db="EMBL/GenBank/DDBJ databases">
        <title>Annotation for the trematode Fasciola gigantica.</title>
        <authorList>
            <person name="Choi Y.-J."/>
        </authorList>
    </citation>
    <scope>NUCLEOTIDE SEQUENCE [LARGE SCALE GENOMIC DNA]</scope>
    <source>
        <strain evidence="2">Uganda_cow_1</strain>
    </source>
</reference>
<feature type="compositionally biased region" description="Basic and acidic residues" evidence="1">
    <location>
        <begin position="12"/>
        <end position="21"/>
    </location>
</feature>
<accession>A0A504YG80</accession>
<proteinExistence type="predicted"/>
<protein>
    <submittedName>
        <fullName evidence="2">Uncharacterized protein</fullName>
    </submittedName>
</protein>
<dbReference type="EMBL" id="SUNJ01009819">
    <property type="protein sequence ID" value="TPP60113.1"/>
    <property type="molecule type" value="Genomic_DNA"/>
</dbReference>
<dbReference type="Proteomes" id="UP000316759">
    <property type="component" value="Unassembled WGS sequence"/>
</dbReference>
<keyword evidence="3" id="KW-1185">Reference proteome</keyword>
<comment type="caution">
    <text evidence="2">The sequence shown here is derived from an EMBL/GenBank/DDBJ whole genome shotgun (WGS) entry which is preliminary data.</text>
</comment>
<dbReference type="AlphaFoldDB" id="A0A504YG80"/>
<evidence type="ECO:0000256" key="1">
    <source>
        <dbReference type="SAM" id="MobiDB-lite"/>
    </source>
</evidence>
<feature type="region of interest" description="Disordered" evidence="1">
    <location>
        <begin position="1"/>
        <end position="27"/>
    </location>
</feature>
<sequence>MEGSMNSLSAPDLERYSRDADNSEETIQSYREQIRMLEKKLTKNASLTDDTKAVDVLHTGHKNCGEAIGAKPFILPDGTLNKGEISVDP</sequence>
<name>A0A504YG80_FASGI</name>